<sequence length="271" mass="32475">MNTNLKDILLQYKGFLKTPTLWKKNPVYELQQIDLPKKNDSIFNDKVNSELRLGKLVERFVHHELASYKSIQILAENVQIQNDKITIGEIDFILRINNIPVHLEVIYKFYLYDKNIGNTELEHWIGPNKKDNLVKKLTKLKEKQLPIIYNKFSSNILKDLEIDIVDLEQYVYFKAQLFIPFKSIKPQFKNLNEDCIKGFYIHFDKINELNSCKFYIPSKVNWLQEIQIHKEWLNFEKFSIEIQKIIKNKSAPLCWLKYPNGETEKFFVIWW</sequence>
<dbReference type="AlphaFoldDB" id="A0A1D8P5E5"/>
<dbReference type="InterPro" id="IPR015003">
    <property type="entry name" value="DUF1853"/>
</dbReference>
<dbReference type="KEGG" id="lul:LPB138_03545"/>
<protein>
    <recommendedName>
        <fullName evidence="3">DUF1853 domain-containing protein</fullName>
    </recommendedName>
</protein>
<evidence type="ECO:0008006" key="3">
    <source>
        <dbReference type="Google" id="ProtNLM"/>
    </source>
</evidence>
<dbReference type="Proteomes" id="UP000176050">
    <property type="component" value="Chromosome"/>
</dbReference>
<reference evidence="1 2" key="1">
    <citation type="submission" date="2016-10" db="EMBL/GenBank/DDBJ databases">
        <title>Lutibacter sp. LPB0138, isolated from marine gastropod.</title>
        <authorList>
            <person name="Kim E."/>
            <person name="Yi H."/>
        </authorList>
    </citation>
    <scope>NUCLEOTIDE SEQUENCE [LARGE SCALE GENOMIC DNA]</scope>
    <source>
        <strain evidence="1 2">LPB0138</strain>
    </source>
</reference>
<dbReference type="STRING" id="1850246.LPB138_03545"/>
<proteinExistence type="predicted"/>
<keyword evidence="2" id="KW-1185">Reference proteome</keyword>
<dbReference type="RefSeq" id="WP_070235951.1">
    <property type="nucleotide sequence ID" value="NZ_CP017478.1"/>
</dbReference>
<dbReference type="OrthoDB" id="1466769at2"/>
<accession>A0A1D8P5E5</accession>
<dbReference type="Pfam" id="PF08907">
    <property type="entry name" value="DUF1853"/>
    <property type="match status" value="1"/>
</dbReference>
<name>A0A1D8P5E5_9FLAO</name>
<dbReference type="EMBL" id="CP017478">
    <property type="protein sequence ID" value="AOW19812.1"/>
    <property type="molecule type" value="Genomic_DNA"/>
</dbReference>
<evidence type="ECO:0000313" key="1">
    <source>
        <dbReference type="EMBL" id="AOW19812.1"/>
    </source>
</evidence>
<evidence type="ECO:0000313" key="2">
    <source>
        <dbReference type="Proteomes" id="UP000176050"/>
    </source>
</evidence>
<gene>
    <name evidence="1" type="ORF">LPB138_03545</name>
</gene>
<organism evidence="1 2">
    <name type="scientific">Urechidicola croceus</name>
    <dbReference type="NCBI Taxonomy" id="1850246"/>
    <lineage>
        <taxon>Bacteria</taxon>
        <taxon>Pseudomonadati</taxon>
        <taxon>Bacteroidota</taxon>
        <taxon>Flavobacteriia</taxon>
        <taxon>Flavobacteriales</taxon>
        <taxon>Flavobacteriaceae</taxon>
        <taxon>Urechidicola</taxon>
    </lineage>
</organism>